<dbReference type="CDD" id="cd19411">
    <property type="entry name" value="MCP2201-like_sensor"/>
    <property type="match status" value="1"/>
</dbReference>
<dbReference type="InterPro" id="IPR047347">
    <property type="entry name" value="YvaQ-like_sensor"/>
</dbReference>
<evidence type="ECO:0000256" key="7">
    <source>
        <dbReference type="SAM" id="Coils"/>
    </source>
</evidence>
<dbReference type="PROSITE" id="PS50111">
    <property type="entry name" value="CHEMOTAXIS_TRANSDUC_2"/>
    <property type="match status" value="1"/>
</dbReference>
<evidence type="ECO:0000256" key="8">
    <source>
        <dbReference type="SAM" id="Phobius"/>
    </source>
</evidence>
<dbReference type="PANTHER" id="PTHR32089">
    <property type="entry name" value="METHYL-ACCEPTING CHEMOTAXIS PROTEIN MCPB"/>
    <property type="match status" value="1"/>
</dbReference>
<feature type="transmembrane region" description="Helical" evidence="8">
    <location>
        <begin position="189"/>
        <end position="212"/>
    </location>
</feature>
<dbReference type="Pfam" id="PF00672">
    <property type="entry name" value="HAMP"/>
    <property type="match status" value="1"/>
</dbReference>
<evidence type="ECO:0000256" key="4">
    <source>
        <dbReference type="ARBA" id="ARBA00023224"/>
    </source>
</evidence>
<comment type="similarity">
    <text evidence="5">Belongs to the methyl-accepting chemotaxis (MCP) protein family.</text>
</comment>
<dbReference type="RefSeq" id="WP_166272832.1">
    <property type="nucleotide sequence ID" value="NZ_JAAFGS010000001.1"/>
</dbReference>
<evidence type="ECO:0000259" key="9">
    <source>
        <dbReference type="PROSITE" id="PS50111"/>
    </source>
</evidence>
<keyword evidence="12" id="KW-1185">Reference proteome</keyword>
<reference evidence="11 12" key="1">
    <citation type="submission" date="2020-01" db="EMBL/GenBank/DDBJ databases">
        <title>Polyphasic characterisation and genomic insights into a novel alkali tolerant bacterium VR-M41.</title>
        <authorList>
            <person name="Vemuluri V.R."/>
        </authorList>
    </citation>
    <scope>NUCLEOTIDE SEQUENCE [LARGE SCALE GENOMIC DNA]</scope>
    <source>
        <strain evidence="11 12">VR-M41</strain>
    </source>
</reference>
<dbReference type="EMBL" id="JAAFGS010000001">
    <property type="protein sequence ID" value="NGZ74573.1"/>
    <property type="molecule type" value="Genomic_DNA"/>
</dbReference>
<evidence type="ECO:0000256" key="3">
    <source>
        <dbReference type="ARBA" id="ARBA00023136"/>
    </source>
</evidence>
<keyword evidence="2" id="KW-1003">Cell membrane</keyword>
<keyword evidence="8" id="KW-1133">Transmembrane helix</keyword>
<dbReference type="SMART" id="SM00304">
    <property type="entry name" value="HAMP"/>
    <property type="match status" value="1"/>
</dbReference>
<dbReference type="Pfam" id="PF00015">
    <property type="entry name" value="MCPsignal"/>
    <property type="match status" value="1"/>
</dbReference>
<feature type="domain" description="HAMP" evidence="10">
    <location>
        <begin position="213"/>
        <end position="265"/>
    </location>
</feature>
<keyword evidence="7" id="KW-0175">Coiled coil</keyword>
<keyword evidence="8" id="KW-0812">Transmembrane</keyword>
<organism evidence="11 12">
    <name type="scientific">Saccharibacillus alkalitolerans</name>
    <dbReference type="NCBI Taxonomy" id="2705290"/>
    <lineage>
        <taxon>Bacteria</taxon>
        <taxon>Bacillati</taxon>
        <taxon>Bacillota</taxon>
        <taxon>Bacilli</taxon>
        <taxon>Bacillales</taxon>
        <taxon>Paenibacillaceae</taxon>
        <taxon>Saccharibacillus</taxon>
    </lineage>
</organism>
<protein>
    <submittedName>
        <fullName evidence="11">Methyl-accepting chemotaxis protein</fullName>
    </submittedName>
</protein>
<dbReference type="InterPro" id="IPR003660">
    <property type="entry name" value="HAMP_dom"/>
</dbReference>
<keyword evidence="3 8" id="KW-0472">Membrane</keyword>
<dbReference type="CDD" id="cd06225">
    <property type="entry name" value="HAMP"/>
    <property type="match status" value="1"/>
</dbReference>
<evidence type="ECO:0000256" key="2">
    <source>
        <dbReference type="ARBA" id="ARBA00022475"/>
    </source>
</evidence>
<proteinExistence type="inferred from homology"/>
<feature type="coiled-coil region" evidence="7">
    <location>
        <begin position="109"/>
        <end position="136"/>
    </location>
</feature>
<dbReference type="SUPFAM" id="SSF58104">
    <property type="entry name" value="Methyl-accepting chemotaxis protein (MCP) signaling domain"/>
    <property type="match status" value="1"/>
</dbReference>
<dbReference type="PANTHER" id="PTHR32089:SF112">
    <property type="entry name" value="LYSOZYME-LIKE PROTEIN-RELATED"/>
    <property type="match status" value="1"/>
</dbReference>
<evidence type="ECO:0000256" key="5">
    <source>
        <dbReference type="ARBA" id="ARBA00029447"/>
    </source>
</evidence>
<dbReference type="Gene3D" id="6.10.340.10">
    <property type="match status" value="1"/>
</dbReference>
<evidence type="ECO:0000313" key="11">
    <source>
        <dbReference type="EMBL" id="NGZ74573.1"/>
    </source>
</evidence>
<dbReference type="SMART" id="SM00283">
    <property type="entry name" value="MA"/>
    <property type="match status" value="1"/>
</dbReference>
<dbReference type="InterPro" id="IPR024478">
    <property type="entry name" value="HlyB_4HB_MCP"/>
</dbReference>
<comment type="caution">
    <text evidence="11">The sequence shown here is derived from an EMBL/GenBank/DDBJ whole genome shotgun (WGS) entry which is preliminary data.</text>
</comment>
<dbReference type="Pfam" id="PF12729">
    <property type="entry name" value="4HB_MCP_1"/>
    <property type="match status" value="1"/>
</dbReference>
<evidence type="ECO:0000259" key="10">
    <source>
        <dbReference type="PROSITE" id="PS50885"/>
    </source>
</evidence>
<comment type="subcellular location">
    <subcellularLocation>
        <location evidence="1">Cell membrane</location>
    </subcellularLocation>
</comment>
<dbReference type="Proteomes" id="UP000800303">
    <property type="component" value="Unassembled WGS sequence"/>
</dbReference>
<evidence type="ECO:0000256" key="1">
    <source>
        <dbReference type="ARBA" id="ARBA00004236"/>
    </source>
</evidence>
<sequence length="570" mass="61764">MKLLKNLSVSRKLTLLIVVSALALGSVGFIGLNYIRLMAKDSEIMYNENLIPLSKVMQVRINARASDAYTLELMNTADKDRNQKLRGEIDSAWEEIDSTIDELDASKLTENQQQILDKYRTEAQELQDARNQVLDLIGTDRREQAYRAYSLQVEPARQAVNDALKALQTSNVEYAGAIDAKNQANLDDIMILVCSLIGAALLLLIGLGILIARSIVRPVKEVASLLAQAENGDFTVKGTYVSKDEIGELSSSFNRMTGKLQTVFGTVRDSAHLVASSSEELSAGAEQNSKASEHITIIAQDLAAGADTQSAKVDHSSRIVSEITGHTREITEYTEEMRRDVLNASEASAEGGRAIGEVGRQMGTISSNVDSLAEAVQSLGRRSEEIEQITQVISGISGQTNLLALNAAIEAARAAEHGRGFAVVADEVRKLAEESNNSTKRISDLIEMIRRDTEITLRTMENTSEEVSSGLAVVDGAGRSFGRIEQTVGEVVGHIEKVTFILQRLSAGTEQVNAAITDVHGVARESALNTQNISAATQQQLASMEEISSSSQSLASLADDLQDVIRQFKI</sequence>
<dbReference type="Gene3D" id="1.10.287.950">
    <property type="entry name" value="Methyl-accepting chemotaxis protein"/>
    <property type="match status" value="1"/>
</dbReference>
<accession>A0ABX0F0R5</accession>
<gene>
    <name evidence="11" type="ORF">GYN08_04525</name>
</gene>
<feature type="transmembrane region" description="Helical" evidence="8">
    <location>
        <begin position="13"/>
        <end position="35"/>
    </location>
</feature>
<feature type="domain" description="Methyl-accepting transducer" evidence="9">
    <location>
        <begin position="284"/>
        <end position="520"/>
    </location>
</feature>
<evidence type="ECO:0000256" key="6">
    <source>
        <dbReference type="PROSITE-ProRule" id="PRU00284"/>
    </source>
</evidence>
<name>A0ABX0F0R5_9BACL</name>
<keyword evidence="4 6" id="KW-0807">Transducer</keyword>
<evidence type="ECO:0000313" key="12">
    <source>
        <dbReference type="Proteomes" id="UP000800303"/>
    </source>
</evidence>
<dbReference type="InterPro" id="IPR004089">
    <property type="entry name" value="MCPsignal_dom"/>
</dbReference>
<dbReference type="PROSITE" id="PS50885">
    <property type="entry name" value="HAMP"/>
    <property type="match status" value="1"/>
</dbReference>